<evidence type="ECO:0000256" key="5">
    <source>
        <dbReference type="ARBA" id="ARBA00022842"/>
    </source>
</evidence>
<evidence type="ECO:0000256" key="3">
    <source>
        <dbReference type="ARBA" id="ARBA00022679"/>
    </source>
</evidence>
<keyword evidence="2" id="KW-0489">Methyltransferase</keyword>
<dbReference type="InterPro" id="IPR029063">
    <property type="entry name" value="SAM-dependent_MTases_sf"/>
</dbReference>
<dbReference type="InterPro" id="IPR005299">
    <property type="entry name" value="MeTrfase_7"/>
</dbReference>
<gene>
    <name evidence="6" type="ORF">C3L33_01089</name>
</gene>
<evidence type="ECO:0000313" key="7">
    <source>
        <dbReference type="Proteomes" id="UP000428333"/>
    </source>
</evidence>
<dbReference type="SUPFAM" id="SSF53335">
    <property type="entry name" value="S-adenosyl-L-methionine-dependent methyltransferases"/>
    <property type="match status" value="1"/>
</dbReference>
<reference evidence="6 7" key="1">
    <citation type="journal article" date="2019" name="Genome Biol. Evol.">
        <title>The Rhododendron genome and chromosomal organization provide insight into shared whole-genome duplications across the heath family (Ericaceae).</title>
        <authorList>
            <person name="Soza V.L."/>
            <person name="Lindsley D."/>
            <person name="Waalkes A."/>
            <person name="Ramage E."/>
            <person name="Patwardhan R.P."/>
            <person name="Burton J.N."/>
            <person name="Adey A."/>
            <person name="Kumar A."/>
            <person name="Qiu R."/>
            <person name="Shendure J."/>
            <person name="Hall B."/>
        </authorList>
    </citation>
    <scope>NUCLEOTIDE SEQUENCE [LARGE SCALE GENOMIC DNA]</scope>
    <source>
        <strain evidence="6">RSF 1966-606</strain>
    </source>
</reference>
<dbReference type="GO" id="GO:0032259">
    <property type="term" value="P:methylation"/>
    <property type="evidence" value="ECO:0007669"/>
    <property type="project" value="UniProtKB-KW"/>
</dbReference>
<keyword evidence="4" id="KW-0479">Metal-binding</keyword>
<dbReference type="EMBL" id="QEFC01000066">
    <property type="protein sequence ID" value="KAE9466980.1"/>
    <property type="molecule type" value="Genomic_DNA"/>
</dbReference>
<dbReference type="Pfam" id="PF03492">
    <property type="entry name" value="Methyltransf_7"/>
    <property type="match status" value="1"/>
</dbReference>
<sequence>MDVDKVLHMTGGVGQTSYARNCSLQKKASHVVKHITLETIRELYVATTPKSLGIADLGCSSGHNSLSIIREMVDTIEEASRKQVSRPVPEFRICLNDLPTNDFNAIFAALPEFYDQLREGRNDAGPPTYIAGYPGSFYGRLFPSESLHFIYSCYSLHWLSKVPPALYDEQGRSLNKESIYISESSPLHVSEAYLRQFQEDFSLFLKSRSEELIHGGKMVLILLGRMGKNHVDRGNSFFWELLAKSFAILVSKGEVEEEKLDMYNVPFYAPSPDELEDEIRSEGSFVMDRLEMFQIDDDIEDITSYGMDVAMTVRAIQESMISHHFGERILDSLFDCYGTIVQEEVQKEEIRAITFVLVLRKK</sequence>
<keyword evidence="7" id="KW-1185">Reference proteome</keyword>
<dbReference type="Gene3D" id="1.10.1200.270">
    <property type="entry name" value="Methyltransferase, alpha-helical capping domain"/>
    <property type="match status" value="1"/>
</dbReference>
<proteinExistence type="inferred from homology"/>
<evidence type="ECO:0008006" key="8">
    <source>
        <dbReference type="Google" id="ProtNLM"/>
    </source>
</evidence>
<keyword evidence="5" id="KW-0460">Magnesium</keyword>
<dbReference type="Proteomes" id="UP000428333">
    <property type="component" value="Linkage Group LG01"/>
</dbReference>
<evidence type="ECO:0000256" key="2">
    <source>
        <dbReference type="ARBA" id="ARBA00022603"/>
    </source>
</evidence>
<dbReference type="GO" id="GO:0008168">
    <property type="term" value="F:methyltransferase activity"/>
    <property type="evidence" value="ECO:0007669"/>
    <property type="project" value="UniProtKB-KW"/>
</dbReference>
<feature type="non-terminal residue" evidence="6">
    <location>
        <position position="1"/>
    </location>
</feature>
<evidence type="ECO:0000256" key="4">
    <source>
        <dbReference type="ARBA" id="ARBA00022723"/>
    </source>
</evidence>
<comment type="similarity">
    <text evidence="1">Belongs to the methyltransferase superfamily. Type-7 methyltransferase family.</text>
</comment>
<protein>
    <recommendedName>
        <fullName evidence="8">Jasmonate O-methyltransferase</fullName>
    </recommendedName>
</protein>
<dbReference type="PANTHER" id="PTHR31009">
    <property type="entry name" value="S-ADENOSYL-L-METHIONINE:CARBOXYL METHYLTRANSFERASE FAMILY PROTEIN"/>
    <property type="match status" value="1"/>
</dbReference>
<dbReference type="Gene3D" id="3.40.50.150">
    <property type="entry name" value="Vaccinia Virus protein VP39"/>
    <property type="match status" value="1"/>
</dbReference>
<comment type="caution">
    <text evidence="6">The sequence shown here is derived from an EMBL/GenBank/DDBJ whole genome shotgun (WGS) entry which is preliminary data.</text>
</comment>
<organism evidence="6 7">
    <name type="scientific">Rhododendron williamsianum</name>
    <dbReference type="NCBI Taxonomy" id="262921"/>
    <lineage>
        <taxon>Eukaryota</taxon>
        <taxon>Viridiplantae</taxon>
        <taxon>Streptophyta</taxon>
        <taxon>Embryophyta</taxon>
        <taxon>Tracheophyta</taxon>
        <taxon>Spermatophyta</taxon>
        <taxon>Magnoliopsida</taxon>
        <taxon>eudicotyledons</taxon>
        <taxon>Gunneridae</taxon>
        <taxon>Pentapetalae</taxon>
        <taxon>asterids</taxon>
        <taxon>Ericales</taxon>
        <taxon>Ericaceae</taxon>
        <taxon>Ericoideae</taxon>
        <taxon>Rhodoreae</taxon>
        <taxon>Rhododendron</taxon>
    </lineage>
</organism>
<dbReference type="InterPro" id="IPR042086">
    <property type="entry name" value="MeTrfase_capping"/>
</dbReference>
<evidence type="ECO:0000313" key="6">
    <source>
        <dbReference type="EMBL" id="KAE9466980.1"/>
    </source>
</evidence>
<name>A0A6A4MAP9_9ERIC</name>
<dbReference type="GO" id="GO:0046872">
    <property type="term" value="F:metal ion binding"/>
    <property type="evidence" value="ECO:0007669"/>
    <property type="project" value="UniProtKB-KW"/>
</dbReference>
<keyword evidence="3" id="KW-0808">Transferase</keyword>
<accession>A0A6A4MAP9</accession>
<dbReference type="AlphaFoldDB" id="A0A6A4MAP9"/>
<dbReference type="OrthoDB" id="1523883at2759"/>
<evidence type="ECO:0000256" key="1">
    <source>
        <dbReference type="ARBA" id="ARBA00007967"/>
    </source>
</evidence>